<protein>
    <submittedName>
        <fullName evidence="1">16498_t:CDS:1</fullName>
    </submittedName>
</protein>
<organism evidence="1 2">
    <name type="scientific">Gigaspora margarita</name>
    <dbReference type="NCBI Taxonomy" id="4874"/>
    <lineage>
        <taxon>Eukaryota</taxon>
        <taxon>Fungi</taxon>
        <taxon>Fungi incertae sedis</taxon>
        <taxon>Mucoromycota</taxon>
        <taxon>Glomeromycotina</taxon>
        <taxon>Glomeromycetes</taxon>
        <taxon>Diversisporales</taxon>
        <taxon>Gigasporaceae</taxon>
        <taxon>Gigaspora</taxon>
    </lineage>
</organism>
<name>A0ABN7WNA8_GIGMA</name>
<evidence type="ECO:0000313" key="2">
    <source>
        <dbReference type="Proteomes" id="UP000789901"/>
    </source>
</evidence>
<keyword evidence="2" id="KW-1185">Reference proteome</keyword>
<evidence type="ECO:0000313" key="1">
    <source>
        <dbReference type="EMBL" id="CAG8836630.1"/>
    </source>
</evidence>
<feature type="non-terminal residue" evidence="1">
    <location>
        <position position="1"/>
    </location>
</feature>
<sequence>MVKTNYYNGLNPAVSQALINLQYRTLLENNPKYFSKNGFIYMTERSRDRRFTVEKPKRHFAHSNPIQKKGGRNVLSLSSDEVDEIFMNYSIYLQRGYHIYNMENEFREKIAYSLFNGAKIIQRVWRAFKLRPETWAKRVWNMYKEYYLPNNWIERKKEQLNNRLSLVSYIVAFIELYRHGYRIVKYSGWTYILKWLSNPEYYRINEFGNKRSLEYARYICKTHGKSYPCDSLKINYFKTKYLYILGEEINIDFSDLNNNC</sequence>
<dbReference type="Proteomes" id="UP000789901">
    <property type="component" value="Unassembled WGS sequence"/>
</dbReference>
<comment type="caution">
    <text evidence="1">The sequence shown here is derived from an EMBL/GenBank/DDBJ whole genome shotgun (WGS) entry which is preliminary data.</text>
</comment>
<proteinExistence type="predicted"/>
<gene>
    <name evidence="1" type="ORF">GMARGA_LOCUS33127</name>
</gene>
<feature type="non-terminal residue" evidence="1">
    <location>
        <position position="260"/>
    </location>
</feature>
<accession>A0ABN7WNA8</accession>
<dbReference type="EMBL" id="CAJVQB010054043">
    <property type="protein sequence ID" value="CAG8836630.1"/>
    <property type="molecule type" value="Genomic_DNA"/>
</dbReference>
<reference evidence="1 2" key="1">
    <citation type="submission" date="2021-06" db="EMBL/GenBank/DDBJ databases">
        <authorList>
            <person name="Kallberg Y."/>
            <person name="Tangrot J."/>
            <person name="Rosling A."/>
        </authorList>
    </citation>
    <scope>NUCLEOTIDE SEQUENCE [LARGE SCALE GENOMIC DNA]</scope>
    <source>
        <strain evidence="1 2">120-4 pot B 10/14</strain>
    </source>
</reference>